<feature type="domain" description="RNA polymerase sigma factor 70 region 4 type 2" evidence="6">
    <location>
        <begin position="124"/>
        <end position="175"/>
    </location>
</feature>
<dbReference type="Pfam" id="PF04542">
    <property type="entry name" value="Sigma70_r2"/>
    <property type="match status" value="1"/>
</dbReference>
<name>A0A443Z289_9SPHI</name>
<sequence>MRFVHQQLPELIARLKAKDQSAFAVLYESHVNQVYAYVLSILKSTPLTDDVVQEVFIKLWTAADLLDPTKPLKPYLFAIARNKSLNALRRVAKEQELTEEITQSAIDLSQNTEALVAEKQTAAIIQLAVSQMPEKRRIIYDLCHQEGHSYQQTANKLGIKYSTVNTQMVRALKHIKAYLAKSGALLFSFFLFFS</sequence>
<dbReference type="PANTHER" id="PTHR43133:SF46">
    <property type="entry name" value="RNA POLYMERASE SIGMA-70 FACTOR ECF SUBFAMILY"/>
    <property type="match status" value="1"/>
</dbReference>
<feature type="domain" description="RNA polymerase sigma-70 region 2" evidence="5">
    <location>
        <begin position="26"/>
        <end position="92"/>
    </location>
</feature>
<protein>
    <submittedName>
        <fullName evidence="7">RNA polymerase sigma-70 factor</fullName>
    </submittedName>
</protein>
<evidence type="ECO:0000313" key="8">
    <source>
        <dbReference type="Proteomes" id="UP000284120"/>
    </source>
</evidence>
<accession>A0A443Z289</accession>
<evidence type="ECO:0000256" key="4">
    <source>
        <dbReference type="ARBA" id="ARBA00023163"/>
    </source>
</evidence>
<dbReference type="InterPro" id="IPR039425">
    <property type="entry name" value="RNA_pol_sigma-70-like"/>
</dbReference>
<keyword evidence="2" id="KW-0805">Transcription regulation</keyword>
<evidence type="ECO:0000313" key="7">
    <source>
        <dbReference type="EMBL" id="RWU10626.1"/>
    </source>
</evidence>
<dbReference type="OrthoDB" id="799938at2"/>
<dbReference type="Proteomes" id="UP000284120">
    <property type="component" value="Unassembled WGS sequence"/>
</dbReference>
<reference evidence="7 8" key="1">
    <citation type="submission" date="2018-06" db="EMBL/GenBank/DDBJ databases">
        <title>Pedobacter endophyticus sp. nov., an endophytic bacterium isolated from a leaf of Triticum aestivum.</title>
        <authorList>
            <person name="Zhang L."/>
        </authorList>
    </citation>
    <scope>NUCLEOTIDE SEQUENCE [LARGE SCALE GENOMIC DNA]</scope>
    <source>
        <strain evidence="7 8">CM134L-2</strain>
    </source>
</reference>
<comment type="caution">
    <text evidence="7">The sequence shown here is derived from an EMBL/GenBank/DDBJ whole genome shotgun (WGS) entry which is preliminary data.</text>
</comment>
<dbReference type="InterPro" id="IPR014327">
    <property type="entry name" value="RNA_pol_sigma70_bacteroid"/>
</dbReference>
<evidence type="ECO:0000256" key="3">
    <source>
        <dbReference type="ARBA" id="ARBA00023082"/>
    </source>
</evidence>
<evidence type="ECO:0000259" key="5">
    <source>
        <dbReference type="Pfam" id="PF04542"/>
    </source>
</evidence>
<dbReference type="InterPro" id="IPR036388">
    <property type="entry name" value="WH-like_DNA-bd_sf"/>
</dbReference>
<proteinExistence type="inferred from homology"/>
<organism evidence="7 8">
    <name type="scientific">Pedobacter chitinilyticus</name>
    <dbReference type="NCBI Taxonomy" id="2233776"/>
    <lineage>
        <taxon>Bacteria</taxon>
        <taxon>Pseudomonadati</taxon>
        <taxon>Bacteroidota</taxon>
        <taxon>Sphingobacteriia</taxon>
        <taxon>Sphingobacteriales</taxon>
        <taxon>Sphingobacteriaceae</taxon>
        <taxon>Pedobacter</taxon>
    </lineage>
</organism>
<dbReference type="GO" id="GO:0006352">
    <property type="term" value="P:DNA-templated transcription initiation"/>
    <property type="evidence" value="ECO:0007669"/>
    <property type="project" value="InterPro"/>
</dbReference>
<dbReference type="InterPro" id="IPR013324">
    <property type="entry name" value="RNA_pol_sigma_r3/r4-like"/>
</dbReference>
<dbReference type="NCBIfam" id="TIGR02985">
    <property type="entry name" value="Sig70_bacteroi1"/>
    <property type="match status" value="1"/>
</dbReference>
<dbReference type="EMBL" id="SAYW01000001">
    <property type="protein sequence ID" value="RWU10626.1"/>
    <property type="molecule type" value="Genomic_DNA"/>
</dbReference>
<dbReference type="GO" id="GO:0003677">
    <property type="term" value="F:DNA binding"/>
    <property type="evidence" value="ECO:0007669"/>
    <property type="project" value="InterPro"/>
</dbReference>
<keyword evidence="8" id="KW-1185">Reference proteome</keyword>
<gene>
    <name evidence="7" type="ORF">DPV69_04610</name>
</gene>
<dbReference type="NCBIfam" id="TIGR02937">
    <property type="entry name" value="sigma70-ECF"/>
    <property type="match status" value="1"/>
</dbReference>
<evidence type="ECO:0000256" key="1">
    <source>
        <dbReference type="ARBA" id="ARBA00010641"/>
    </source>
</evidence>
<keyword evidence="3" id="KW-0731">Sigma factor</keyword>
<evidence type="ECO:0000259" key="6">
    <source>
        <dbReference type="Pfam" id="PF08281"/>
    </source>
</evidence>
<keyword evidence="4" id="KW-0804">Transcription</keyword>
<comment type="similarity">
    <text evidence="1">Belongs to the sigma-70 factor family. ECF subfamily.</text>
</comment>
<dbReference type="RefSeq" id="WP_113646113.1">
    <property type="nucleotide sequence ID" value="NZ_QMHN01000001.1"/>
</dbReference>
<dbReference type="InterPro" id="IPR007627">
    <property type="entry name" value="RNA_pol_sigma70_r2"/>
</dbReference>
<dbReference type="AlphaFoldDB" id="A0A443Z289"/>
<dbReference type="SUPFAM" id="SSF88659">
    <property type="entry name" value="Sigma3 and sigma4 domains of RNA polymerase sigma factors"/>
    <property type="match status" value="1"/>
</dbReference>
<dbReference type="InterPro" id="IPR013325">
    <property type="entry name" value="RNA_pol_sigma_r2"/>
</dbReference>
<evidence type="ECO:0000256" key="2">
    <source>
        <dbReference type="ARBA" id="ARBA00023015"/>
    </source>
</evidence>
<dbReference type="InterPro" id="IPR013249">
    <property type="entry name" value="RNA_pol_sigma70_r4_t2"/>
</dbReference>
<dbReference type="GO" id="GO:0016987">
    <property type="term" value="F:sigma factor activity"/>
    <property type="evidence" value="ECO:0007669"/>
    <property type="project" value="UniProtKB-KW"/>
</dbReference>
<dbReference type="Gene3D" id="1.10.1740.10">
    <property type="match status" value="1"/>
</dbReference>
<dbReference type="InterPro" id="IPR014284">
    <property type="entry name" value="RNA_pol_sigma-70_dom"/>
</dbReference>
<dbReference type="Gene3D" id="1.10.10.10">
    <property type="entry name" value="Winged helix-like DNA-binding domain superfamily/Winged helix DNA-binding domain"/>
    <property type="match status" value="1"/>
</dbReference>
<dbReference type="Pfam" id="PF08281">
    <property type="entry name" value="Sigma70_r4_2"/>
    <property type="match status" value="1"/>
</dbReference>
<dbReference type="SUPFAM" id="SSF88946">
    <property type="entry name" value="Sigma2 domain of RNA polymerase sigma factors"/>
    <property type="match status" value="1"/>
</dbReference>
<dbReference type="PANTHER" id="PTHR43133">
    <property type="entry name" value="RNA POLYMERASE ECF-TYPE SIGMA FACTO"/>
    <property type="match status" value="1"/>
</dbReference>